<reference evidence="8" key="1">
    <citation type="submission" date="2025-08" db="UniProtKB">
        <authorList>
            <consortium name="Ensembl"/>
        </authorList>
    </citation>
    <scope>IDENTIFICATION</scope>
</reference>
<dbReference type="SUPFAM" id="SSF47954">
    <property type="entry name" value="Cyclin-like"/>
    <property type="match status" value="2"/>
</dbReference>
<evidence type="ECO:0000256" key="2">
    <source>
        <dbReference type="ARBA" id="ARBA00023127"/>
    </source>
</evidence>
<dbReference type="PANTHER" id="PTHR10177">
    <property type="entry name" value="CYCLINS"/>
    <property type="match status" value="1"/>
</dbReference>
<evidence type="ECO:0000259" key="7">
    <source>
        <dbReference type="SMART" id="SM01332"/>
    </source>
</evidence>
<evidence type="ECO:0000313" key="9">
    <source>
        <dbReference type="Proteomes" id="UP000694546"/>
    </source>
</evidence>
<feature type="domain" description="Cyclin-like" evidence="6">
    <location>
        <begin position="72"/>
        <end position="156"/>
    </location>
</feature>
<feature type="compositionally biased region" description="Polar residues" evidence="5">
    <location>
        <begin position="12"/>
        <end position="22"/>
    </location>
</feature>
<dbReference type="InterPro" id="IPR039361">
    <property type="entry name" value="Cyclin"/>
</dbReference>
<dbReference type="InterPro" id="IPR013763">
    <property type="entry name" value="Cyclin-like_dom"/>
</dbReference>
<dbReference type="SMART" id="SM00385">
    <property type="entry name" value="CYCLIN"/>
    <property type="match status" value="2"/>
</dbReference>
<gene>
    <name evidence="8" type="primary">ccnd3</name>
</gene>
<dbReference type="InterPro" id="IPR004367">
    <property type="entry name" value="Cyclin_C-dom"/>
</dbReference>
<dbReference type="Proteomes" id="UP000694546">
    <property type="component" value="Chromosome 13"/>
</dbReference>
<organism evidence="8 9">
    <name type="scientific">Gadus morhua</name>
    <name type="common">Atlantic cod</name>
    <dbReference type="NCBI Taxonomy" id="8049"/>
    <lineage>
        <taxon>Eukaryota</taxon>
        <taxon>Metazoa</taxon>
        <taxon>Chordata</taxon>
        <taxon>Craniata</taxon>
        <taxon>Vertebrata</taxon>
        <taxon>Euteleostomi</taxon>
        <taxon>Actinopterygii</taxon>
        <taxon>Neopterygii</taxon>
        <taxon>Teleostei</taxon>
        <taxon>Neoteleostei</taxon>
        <taxon>Acanthomorphata</taxon>
        <taxon>Zeiogadaria</taxon>
        <taxon>Gadariae</taxon>
        <taxon>Gadiformes</taxon>
        <taxon>Gadoidei</taxon>
        <taxon>Gadidae</taxon>
        <taxon>Gadus</taxon>
    </lineage>
</organism>
<evidence type="ECO:0000256" key="4">
    <source>
        <dbReference type="RuleBase" id="RU000383"/>
    </source>
</evidence>
<dbReference type="OMA" id="IRAWELV"/>
<dbReference type="InterPro" id="IPR006671">
    <property type="entry name" value="Cyclin_N"/>
</dbReference>
<evidence type="ECO:0000313" key="8">
    <source>
        <dbReference type="Ensembl" id="ENSGMOP00000028547.1"/>
    </source>
</evidence>
<dbReference type="Pfam" id="PF02984">
    <property type="entry name" value="Cyclin_C"/>
    <property type="match status" value="1"/>
</dbReference>
<comment type="function">
    <text evidence="1">Essential for the control of the cell cycle at the G2/M (mitosis) transition.</text>
</comment>
<dbReference type="OrthoDB" id="306099at2759"/>
<feature type="region of interest" description="Disordered" evidence="5">
    <location>
        <begin position="276"/>
        <end position="317"/>
    </location>
</feature>
<evidence type="ECO:0000256" key="3">
    <source>
        <dbReference type="ARBA" id="ARBA00025821"/>
    </source>
</evidence>
<dbReference type="Pfam" id="PF00134">
    <property type="entry name" value="Cyclin_N"/>
    <property type="match status" value="1"/>
</dbReference>
<proteinExistence type="inferred from homology"/>
<dbReference type="CDD" id="cd20516">
    <property type="entry name" value="CYCLIN_CCND_rpt2"/>
    <property type="match status" value="1"/>
</dbReference>
<sequence length="317" mass="34852">MDLVCRGDNLHDSSSSTENGNVNAPRAVSDPSLIARRTLPYMVDEEKTCRPTPYCSSVQKQITPCMRQVLAMWMLRVCEEELCEEQVFPLAISYLDIYLSRIPTEKDHLQLLGSVCMFLASKYRDTVPLGASKLCLYTDNSISLSEIVQLEVALISVLGWELATVSPSDFLEPILQALPFAASLDLKSVLCHLHSFIYLAAVENQFVLFHPSTIACACVGIAMQRLTLLQDRFSCDSLLQHLAELLAIDLDSIQHCYRALESKVVLRLLAGRGSPRLSVPQPASKPASQPASPQLSVPQAASPNPTDIQDVLLTPVA</sequence>
<comment type="subunit">
    <text evidence="3">Interacts with the CDK1 protein kinase to form a serine/threonine kinase holoenzyme complex also known as maturation promoting factor (MPF). The cyclin subunit imparts substrate specificity to the complex.</text>
</comment>
<dbReference type="Ensembl" id="ENSGMOT00000031389.1">
    <property type="protein sequence ID" value="ENSGMOP00000028547.1"/>
    <property type="gene ID" value="ENSGMOG00000034870.1"/>
</dbReference>
<dbReference type="FunFam" id="1.10.472.10:FF:000003">
    <property type="entry name" value="G1/S-specific cyclin-D2"/>
    <property type="match status" value="1"/>
</dbReference>
<name>A0A8C5AE90_GADMO</name>
<feature type="region of interest" description="Disordered" evidence="5">
    <location>
        <begin position="1"/>
        <end position="27"/>
    </location>
</feature>
<feature type="compositionally biased region" description="Low complexity" evidence="5">
    <location>
        <begin position="278"/>
        <end position="303"/>
    </location>
</feature>
<accession>A0A8C5AE90</accession>
<dbReference type="RefSeq" id="XP_030231167.1">
    <property type="nucleotide sequence ID" value="XM_030375307.1"/>
</dbReference>
<dbReference type="KEGG" id="gmh:115557453"/>
<dbReference type="GeneID" id="115557453"/>
<keyword evidence="2 4" id="KW-0195">Cyclin</keyword>
<dbReference type="InterPro" id="IPR036915">
    <property type="entry name" value="Cyclin-like_sf"/>
</dbReference>
<dbReference type="AlphaFoldDB" id="A0A8C5AE90"/>
<dbReference type="GeneTree" id="ENSGT00940000155180"/>
<reference evidence="8" key="2">
    <citation type="submission" date="2025-09" db="UniProtKB">
        <authorList>
            <consortium name="Ensembl"/>
        </authorList>
    </citation>
    <scope>IDENTIFICATION</scope>
</reference>
<comment type="similarity">
    <text evidence="4">Belongs to the cyclin family.</text>
</comment>
<keyword evidence="9" id="KW-1185">Reference proteome</keyword>
<evidence type="ECO:0000256" key="5">
    <source>
        <dbReference type="SAM" id="MobiDB-lite"/>
    </source>
</evidence>
<protein>
    <submittedName>
        <fullName evidence="8">Cyclin D3</fullName>
    </submittedName>
</protein>
<dbReference type="SMART" id="SM01332">
    <property type="entry name" value="Cyclin_C"/>
    <property type="match status" value="1"/>
</dbReference>
<feature type="domain" description="Cyclin C-terminal" evidence="7">
    <location>
        <begin position="165"/>
        <end position="295"/>
    </location>
</feature>
<dbReference type="Gene3D" id="1.10.472.10">
    <property type="entry name" value="Cyclin-like"/>
    <property type="match status" value="2"/>
</dbReference>
<feature type="domain" description="Cyclin-like" evidence="6">
    <location>
        <begin position="169"/>
        <end position="262"/>
    </location>
</feature>
<evidence type="ECO:0000256" key="1">
    <source>
        <dbReference type="ARBA" id="ARBA00003222"/>
    </source>
</evidence>
<dbReference type="CTD" id="896"/>
<evidence type="ECO:0000259" key="6">
    <source>
        <dbReference type="SMART" id="SM00385"/>
    </source>
</evidence>